<dbReference type="EMBL" id="CABPSD010000002">
    <property type="protein sequence ID" value="VVD73735.1"/>
    <property type="molecule type" value="Genomic_DNA"/>
</dbReference>
<reference evidence="1 2" key="1">
    <citation type="submission" date="2019-08" db="EMBL/GenBank/DDBJ databases">
        <authorList>
            <person name="Peeters C."/>
        </authorList>
    </citation>
    <scope>NUCLEOTIDE SEQUENCE [LARGE SCALE GENOMIC DNA]</scope>
    <source>
        <strain evidence="1 2">LMG 31116</strain>
    </source>
</reference>
<evidence type="ECO:0000313" key="2">
    <source>
        <dbReference type="Proteomes" id="UP000368474"/>
    </source>
</evidence>
<dbReference type="AlphaFoldDB" id="A0A5E4SEL1"/>
<organism evidence="1 2">
    <name type="scientific">Pandoraea morbifera</name>
    <dbReference type="NCBI Taxonomy" id="2508300"/>
    <lineage>
        <taxon>Bacteria</taxon>
        <taxon>Pseudomonadati</taxon>
        <taxon>Pseudomonadota</taxon>
        <taxon>Betaproteobacteria</taxon>
        <taxon>Burkholderiales</taxon>
        <taxon>Burkholderiaceae</taxon>
        <taxon>Pandoraea</taxon>
    </lineage>
</organism>
<evidence type="ECO:0000313" key="1">
    <source>
        <dbReference type="EMBL" id="VVD73735.1"/>
    </source>
</evidence>
<proteinExistence type="predicted"/>
<gene>
    <name evidence="1" type="ORF">PMO31116_00721</name>
</gene>
<protein>
    <submittedName>
        <fullName evidence="1">Uncharacterized protein</fullName>
    </submittedName>
</protein>
<accession>A0A5E4SEL1</accession>
<name>A0A5E4SEL1_9BURK</name>
<dbReference type="Proteomes" id="UP000368474">
    <property type="component" value="Unassembled WGS sequence"/>
</dbReference>
<sequence length="68" mass="7860">MNFFDIVDPRIPAGWSMMDHGRGYYRLNPDDFGSDFWDRYHDADPDAEATFERVVGKLHAFHAGVGRI</sequence>
<keyword evidence="2" id="KW-1185">Reference proteome</keyword>